<accession>A0A225UDK3</accession>
<feature type="region of interest" description="Disordered" evidence="1">
    <location>
        <begin position="163"/>
        <end position="208"/>
    </location>
</feature>
<dbReference type="AlphaFoldDB" id="A0A225UDK3"/>
<dbReference type="OrthoDB" id="125506at2759"/>
<sequence>MTKTNKANKAFAYITKTAREDRKVTRVLSSWGADEMPVVLDVATLDHSSQERPSKSKREHQGTQCSLGVPDPAELAPASPMITRVEDCLAVVEIPLSDVVAWSLALNNIAAPPVEEKEQTRDRSNHVCPRMDHFLAVIHELIETNRTLAARLTIVKATQMKSNKRQAYTEAKETDSPLEQEPKSKRGKSKLRTFPPLDMSATDRSKKSESHHIVAFMNRFLPEGFVLDDKAADYKDRVLHDGRRVEDAVLAFLKTHNS</sequence>
<keyword evidence="3" id="KW-1185">Reference proteome</keyword>
<comment type="caution">
    <text evidence="2">The sequence shown here is derived from an EMBL/GenBank/DDBJ whole genome shotgun (WGS) entry which is preliminary data.</text>
</comment>
<evidence type="ECO:0000256" key="1">
    <source>
        <dbReference type="SAM" id="MobiDB-lite"/>
    </source>
</evidence>
<feature type="compositionally biased region" description="Basic and acidic residues" evidence="1">
    <location>
        <begin position="170"/>
        <end position="184"/>
    </location>
</feature>
<proteinExistence type="predicted"/>
<organism evidence="2 3">
    <name type="scientific">Phytophthora megakarya</name>
    <dbReference type="NCBI Taxonomy" id="4795"/>
    <lineage>
        <taxon>Eukaryota</taxon>
        <taxon>Sar</taxon>
        <taxon>Stramenopiles</taxon>
        <taxon>Oomycota</taxon>
        <taxon>Peronosporomycetes</taxon>
        <taxon>Peronosporales</taxon>
        <taxon>Peronosporaceae</taxon>
        <taxon>Phytophthora</taxon>
    </lineage>
</organism>
<dbReference type="STRING" id="4795.A0A225UDK3"/>
<reference evidence="3" key="1">
    <citation type="submission" date="2017-03" db="EMBL/GenBank/DDBJ databases">
        <title>Phytopthora megakarya and P. palmivora, two closely related causual agents of cacao black pod achieved similar genome size and gene model numbers by different mechanisms.</title>
        <authorList>
            <person name="Ali S."/>
            <person name="Shao J."/>
            <person name="Larry D.J."/>
            <person name="Kronmiller B."/>
            <person name="Shen D."/>
            <person name="Strem M.D."/>
            <person name="Melnick R.L."/>
            <person name="Guiltinan M.J."/>
            <person name="Tyler B.M."/>
            <person name="Meinhardt L.W."/>
            <person name="Bailey B.A."/>
        </authorList>
    </citation>
    <scope>NUCLEOTIDE SEQUENCE [LARGE SCALE GENOMIC DNA]</scope>
    <source>
        <strain evidence="3">zdho120</strain>
    </source>
</reference>
<name>A0A225UDK3_9STRA</name>
<feature type="region of interest" description="Disordered" evidence="1">
    <location>
        <begin position="46"/>
        <end position="73"/>
    </location>
</feature>
<evidence type="ECO:0000313" key="2">
    <source>
        <dbReference type="EMBL" id="OWY90990.1"/>
    </source>
</evidence>
<evidence type="ECO:0000313" key="3">
    <source>
        <dbReference type="Proteomes" id="UP000198211"/>
    </source>
</evidence>
<dbReference type="Proteomes" id="UP000198211">
    <property type="component" value="Unassembled WGS sequence"/>
</dbReference>
<protein>
    <submittedName>
        <fullName evidence="2">Uncharacterized protein</fullName>
    </submittedName>
</protein>
<dbReference type="EMBL" id="NBNE01021350">
    <property type="protein sequence ID" value="OWY90990.1"/>
    <property type="molecule type" value="Genomic_DNA"/>
</dbReference>
<feature type="compositionally biased region" description="Basic and acidic residues" evidence="1">
    <location>
        <begin position="48"/>
        <end position="61"/>
    </location>
</feature>
<gene>
    <name evidence="2" type="ORF">PHMEG_00040614</name>
</gene>